<keyword evidence="2" id="KW-1185">Reference proteome</keyword>
<protein>
    <submittedName>
        <fullName evidence="1">Uncharacterized protein</fullName>
    </submittedName>
</protein>
<evidence type="ECO:0000313" key="2">
    <source>
        <dbReference type="Proteomes" id="UP001139308"/>
    </source>
</evidence>
<dbReference type="AlphaFoldDB" id="A0A9X1ULF2"/>
<gene>
    <name evidence="1" type="ORF">L5014_30015</name>
</gene>
<dbReference type="RefSeq" id="WP_238467426.1">
    <property type="nucleotide sequence ID" value="NZ_JAKLJA010000037.1"/>
</dbReference>
<sequence>MTSAHESFCHHPFFSEIPAFVLAGPDGGQLQVAASRTKAGPAVSCFLSPLHAMLELMYWACRGRQYEIHHASLIDPKVFINADRTALVAELRIGWPAHDGKIVMQSGESTATCAKLMVHSAEFGPPPFFELDAETLDQVERMHERAGMFAWRETYPDMLQWEQARLNWAVKRAVETMEIGSADKMDCTKAALFDPEFGQWHFVEFADL</sequence>
<accession>A0A9X1ULF2</accession>
<proteinExistence type="predicted"/>
<reference evidence="1" key="1">
    <citation type="submission" date="2022-01" db="EMBL/GenBank/DDBJ databases">
        <title>Genome sequence and assembly of Parabukholderia sp. RG36.</title>
        <authorList>
            <person name="Chhetri G."/>
        </authorList>
    </citation>
    <scope>NUCLEOTIDE SEQUENCE</scope>
    <source>
        <strain evidence="1">RG36</strain>
    </source>
</reference>
<comment type="caution">
    <text evidence="1">The sequence shown here is derived from an EMBL/GenBank/DDBJ whole genome shotgun (WGS) entry which is preliminary data.</text>
</comment>
<organism evidence="1 2">
    <name type="scientific">Paraburkholderia tagetis</name>
    <dbReference type="NCBI Taxonomy" id="2913261"/>
    <lineage>
        <taxon>Bacteria</taxon>
        <taxon>Pseudomonadati</taxon>
        <taxon>Pseudomonadota</taxon>
        <taxon>Betaproteobacteria</taxon>
        <taxon>Burkholderiales</taxon>
        <taxon>Burkholderiaceae</taxon>
        <taxon>Paraburkholderia</taxon>
    </lineage>
</organism>
<dbReference type="Proteomes" id="UP001139308">
    <property type="component" value="Unassembled WGS sequence"/>
</dbReference>
<name>A0A9X1ULF2_9BURK</name>
<dbReference type="EMBL" id="JAKLJA010000037">
    <property type="protein sequence ID" value="MCG5077530.1"/>
    <property type="molecule type" value="Genomic_DNA"/>
</dbReference>
<evidence type="ECO:0000313" key="1">
    <source>
        <dbReference type="EMBL" id="MCG5077530.1"/>
    </source>
</evidence>